<dbReference type="PANTHER" id="PTHR11347">
    <property type="entry name" value="CYCLIC NUCLEOTIDE PHOSPHODIESTERASE"/>
    <property type="match status" value="1"/>
</dbReference>
<dbReference type="GO" id="GO:0004114">
    <property type="term" value="F:3',5'-cyclic-nucleotide phosphodiesterase activity"/>
    <property type="evidence" value="ECO:0007669"/>
    <property type="project" value="InterPro"/>
</dbReference>
<evidence type="ECO:0000256" key="4">
    <source>
        <dbReference type="PIRSR" id="PIRSR623088-3"/>
    </source>
</evidence>
<feature type="domain" description="PDEase" evidence="6">
    <location>
        <begin position="217"/>
        <end position="543"/>
    </location>
</feature>
<dbReference type="GO" id="GO:0007165">
    <property type="term" value="P:signal transduction"/>
    <property type="evidence" value="ECO:0007669"/>
    <property type="project" value="InterPro"/>
</dbReference>
<feature type="active site" description="Proton donor" evidence="3">
    <location>
        <position position="293"/>
    </location>
</feature>
<gene>
    <name evidence="7" type="ORF">CROS1456_LOCUS5490</name>
    <name evidence="8" type="ORF">HKI87_09g56610</name>
</gene>
<evidence type="ECO:0000256" key="2">
    <source>
        <dbReference type="ARBA" id="ARBA00022801"/>
    </source>
</evidence>
<keyword evidence="1 4" id="KW-0479">Metal-binding</keyword>
<feature type="binding site" evidence="4">
    <location>
        <position position="334"/>
    </location>
    <ligand>
        <name>Zn(2+)</name>
        <dbReference type="ChEBI" id="CHEBI:29105"/>
        <label>1</label>
    </ligand>
</feature>
<dbReference type="PROSITE" id="PS51845">
    <property type="entry name" value="PDEASE_I_2"/>
    <property type="match status" value="1"/>
</dbReference>
<protein>
    <submittedName>
        <fullName evidence="8">3',5'-cyclic-nucleotide phosphodiesterase</fullName>
    </submittedName>
</protein>
<feature type="compositionally biased region" description="Low complexity" evidence="5">
    <location>
        <begin position="10"/>
        <end position="19"/>
    </location>
</feature>
<dbReference type="Proteomes" id="UP001472866">
    <property type="component" value="Chromosome 09"/>
</dbReference>
<feature type="region of interest" description="Disordered" evidence="5">
    <location>
        <begin position="1"/>
        <end position="30"/>
    </location>
</feature>
<dbReference type="InterPro" id="IPR002073">
    <property type="entry name" value="PDEase_catalytic_dom"/>
</dbReference>
<dbReference type="GO" id="GO:0046872">
    <property type="term" value="F:metal ion binding"/>
    <property type="evidence" value="ECO:0007669"/>
    <property type="project" value="UniProtKB-KW"/>
</dbReference>
<feature type="region of interest" description="Disordered" evidence="5">
    <location>
        <begin position="192"/>
        <end position="218"/>
    </location>
</feature>
<accession>A0A7S3CCG6</accession>
<feature type="binding site" evidence="4">
    <location>
        <position position="448"/>
    </location>
    <ligand>
        <name>Zn(2+)</name>
        <dbReference type="ChEBI" id="CHEBI:29105"/>
        <label>1</label>
    </ligand>
</feature>
<feature type="binding site" evidence="4">
    <location>
        <position position="335"/>
    </location>
    <ligand>
        <name>Zn(2+)</name>
        <dbReference type="ChEBI" id="CHEBI:29105"/>
        <label>1</label>
    </ligand>
</feature>
<dbReference type="AlphaFoldDB" id="A0A7S3CCG6"/>
<proteinExistence type="predicted"/>
<reference evidence="7" key="1">
    <citation type="submission" date="2021-01" db="EMBL/GenBank/DDBJ databases">
        <authorList>
            <person name="Corre E."/>
            <person name="Pelletier E."/>
            <person name="Niang G."/>
            <person name="Scheremetjew M."/>
            <person name="Finn R."/>
            <person name="Kale V."/>
            <person name="Holt S."/>
            <person name="Cochrane G."/>
            <person name="Meng A."/>
            <person name="Brown T."/>
            <person name="Cohen L."/>
        </authorList>
    </citation>
    <scope>NUCLEOTIDE SEQUENCE</scope>
    <source>
        <strain evidence="7">RCC1871</strain>
    </source>
</reference>
<evidence type="ECO:0000256" key="1">
    <source>
        <dbReference type="ARBA" id="ARBA00022723"/>
    </source>
</evidence>
<name>A0A7S3CCG6_9CHLO</name>
<keyword evidence="2" id="KW-0378">Hydrolase</keyword>
<dbReference type="Pfam" id="PF00233">
    <property type="entry name" value="PDEase_I"/>
    <property type="match status" value="1"/>
</dbReference>
<dbReference type="EMBL" id="CP151509">
    <property type="protein sequence ID" value="WZN64107.1"/>
    <property type="molecule type" value="Genomic_DNA"/>
</dbReference>
<feature type="binding site" evidence="4">
    <location>
        <position position="335"/>
    </location>
    <ligand>
        <name>Zn(2+)</name>
        <dbReference type="ChEBI" id="CHEBI:29105"/>
        <label>2</label>
    </ligand>
</feature>
<reference evidence="8 9" key="2">
    <citation type="submission" date="2024-03" db="EMBL/GenBank/DDBJ databases">
        <title>Complete genome sequence of the green alga Chloropicon roscoffensis RCC1871.</title>
        <authorList>
            <person name="Lemieux C."/>
            <person name="Pombert J.-F."/>
            <person name="Otis C."/>
            <person name="Turmel M."/>
        </authorList>
    </citation>
    <scope>NUCLEOTIDE SEQUENCE [LARGE SCALE GENOMIC DNA]</scope>
    <source>
        <strain evidence="8 9">RCC1871</strain>
    </source>
</reference>
<dbReference type="PRINTS" id="PR00387">
    <property type="entry name" value="PDIESTERASE1"/>
</dbReference>
<evidence type="ECO:0000259" key="6">
    <source>
        <dbReference type="PROSITE" id="PS51845"/>
    </source>
</evidence>
<evidence type="ECO:0000256" key="5">
    <source>
        <dbReference type="SAM" id="MobiDB-lite"/>
    </source>
</evidence>
<evidence type="ECO:0000313" key="9">
    <source>
        <dbReference type="Proteomes" id="UP001472866"/>
    </source>
</evidence>
<organism evidence="7">
    <name type="scientific">Chloropicon roscoffensis</name>
    <dbReference type="NCBI Taxonomy" id="1461544"/>
    <lineage>
        <taxon>Eukaryota</taxon>
        <taxon>Viridiplantae</taxon>
        <taxon>Chlorophyta</taxon>
        <taxon>Chloropicophyceae</taxon>
        <taxon>Chloropicales</taxon>
        <taxon>Chloropicaceae</taxon>
        <taxon>Chloropicon</taxon>
    </lineage>
</organism>
<dbReference type="InterPro" id="IPR036971">
    <property type="entry name" value="PDEase_catalytic_dom_sf"/>
</dbReference>
<keyword evidence="9" id="KW-1185">Reference proteome</keyword>
<dbReference type="Gene3D" id="1.10.1300.10">
    <property type="entry name" value="3'5'-cyclic nucleotide phosphodiesterase, catalytic domain"/>
    <property type="match status" value="1"/>
</dbReference>
<feature type="region of interest" description="Disordered" evidence="5">
    <location>
        <begin position="43"/>
        <end position="138"/>
    </location>
</feature>
<feature type="binding site" evidence="4">
    <location>
        <position position="297"/>
    </location>
    <ligand>
        <name>Zn(2+)</name>
        <dbReference type="ChEBI" id="CHEBI:29105"/>
        <label>1</label>
    </ligand>
</feature>
<dbReference type="EMBL" id="HBHZ01007110">
    <property type="protein sequence ID" value="CAE0192400.1"/>
    <property type="molecule type" value="Transcribed_RNA"/>
</dbReference>
<dbReference type="SUPFAM" id="SSF109604">
    <property type="entry name" value="HD-domain/PDEase-like"/>
    <property type="match status" value="1"/>
</dbReference>
<dbReference type="InterPro" id="IPR023088">
    <property type="entry name" value="PDEase"/>
</dbReference>
<evidence type="ECO:0000256" key="3">
    <source>
        <dbReference type="PIRSR" id="PIRSR623088-1"/>
    </source>
</evidence>
<evidence type="ECO:0000313" key="8">
    <source>
        <dbReference type="EMBL" id="WZN64107.1"/>
    </source>
</evidence>
<evidence type="ECO:0000313" key="7">
    <source>
        <dbReference type="EMBL" id="CAE0192400.1"/>
    </source>
</evidence>
<sequence>MSSDDERGTGRSASGSRSGKGVGHLMNSSFGYMSTRNLDKTHLANPMIAPSGDSPAADAIPLSRSRSSRRQTDSLGAGLHSSRSFDAESEEERISRYNSSSHNGLDDYGVGYVEENKGGSGAQVTPGRATAAPPSPQDVSYKVMGHNFGKAKVQIHMQSRDDSAQDVRDSPVAASLNPGSLEAAYLSKRDAGEVESLKKRSGSSWSGSSRGGHEGEGERAAMELISEEQHEDNLRRLSTLDLEVWDLSQEELVGMAWTMFHDAGLVEEFQIPAEKFENFVRAVFATAHDVPYHNHYHYFVVLHTSWLLLRTNPIVMQNLTKTDLLGCFVGAIGHDADHPGLTNSFLSITRHWLSVRYNDLSVLENHHCATTYDILSRPECNVLCNLNPEDWKATRNVVISAILNTDMARHFNLVANFDKMFRGRTTYECCANRNLRNQIVSMVVHCADISNPVKPWPVCRKFADSVAEEFRRQVRLEKKSGVPCTPHMLGLNQKGQAKMELGFIDVFTWPAMVALNEVLPNLEGCFQNMERNRDAWQEVLDNPQISSRTSSRSDLSG</sequence>